<protein>
    <submittedName>
        <fullName evidence="8">DEAD/DEAH box helicase family protein</fullName>
    </submittedName>
</protein>
<evidence type="ECO:0000259" key="7">
    <source>
        <dbReference type="PROSITE" id="PS51194"/>
    </source>
</evidence>
<feature type="compositionally biased region" description="Basic and acidic residues" evidence="5">
    <location>
        <begin position="219"/>
        <end position="229"/>
    </location>
</feature>
<evidence type="ECO:0000313" key="9">
    <source>
        <dbReference type="Proteomes" id="UP001217838"/>
    </source>
</evidence>
<accession>A0ABT5BP77</accession>
<keyword evidence="3 8" id="KW-0347">Helicase</keyword>
<keyword evidence="9" id="KW-1185">Reference proteome</keyword>
<dbReference type="Gene3D" id="3.40.50.300">
    <property type="entry name" value="P-loop containing nucleotide triphosphate hydrolases"/>
    <property type="match status" value="2"/>
</dbReference>
<feature type="domain" description="Helicase C-terminal" evidence="7">
    <location>
        <begin position="495"/>
        <end position="635"/>
    </location>
</feature>
<keyword evidence="2" id="KW-0378">Hydrolase</keyword>
<feature type="region of interest" description="Disordered" evidence="5">
    <location>
        <begin position="219"/>
        <end position="242"/>
    </location>
</feature>
<evidence type="ECO:0000256" key="3">
    <source>
        <dbReference type="ARBA" id="ARBA00022806"/>
    </source>
</evidence>
<keyword evidence="4" id="KW-0067">ATP-binding</keyword>
<keyword evidence="1" id="KW-0547">Nucleotide-binding</keyword>
<evidence type="ECO:0000256" key="1">
    <source>
        <dbReference type="ARBA" id="ARBA00022741"/>
    </source>
</evidence>
<reference evidence="8 9" key="1">
    <citation type="submission" date="2022-11" db="EMBL/GenBank/DDBJ databases">
        <title>Minimal conservation of predation-associated metabolite biosynthetic gene clusters underscores biosynthetic potential of Myxococcota including descriptions for ten novel species: Archangium lansinium sp. nov., Myxococcus landrumus sp. nov., Nannocystis bai.</title>
        <authorList>
            <person name="Ahearne A."/>
            <person name="Stevens C."/>
            <person name="Dowd S."/>
        </authorList>
    </citation>
    <scope>NUCLEOTIDE SEQUENCE [LARGE SCALE GENOMIC DNA]</scope>
    <source>
        <strain evidence="8 9">NCELM</strain>
    </source>
</reference>
<evidence type="ECO:0000256" key="4">
    <source>
        <dbReference type="ARBA" id="ARBA00022840"/>
    </source>
</evidence>
<dbReference type="InterPro" id="IPR014001">
    <property type="entry name" value="Helicase_ATP-bd"/>
</dbReference>
<sequence>MRRAAQYDRAVGYFRSSVFIVAWSALRDFVLLGGKIRVLCSQVLADRDLEALELGYASRVDEHLASRFLAEVNGLLRDETLREPARILAALVARGTLDLQIAVLRETDLRSAKGRIFHDKLGIFKDQFENVVIFKGSMNETWTGLAADGNLESIDVAATWMGARDLERARYEQAYFEDLWENDYPTVIVRPFPDVAREEFQRAADSDWEGTLERLVAEQDHRPKSDARGRTLHPHQASGLASWRANDRKGILEFATGSGKTFTAVTAIREALVDFENIVLVVVPDIVLFNQWYDELRQTADALQANILRCGASFNNWRKSLRLWTAPGSRRRMVLATAKTAASQDFRQRLTGGQHLMLVADEVHRLGSPHNRAFLDEALFGPRLGLSATPERFGDPVGTVLILSFFRGILEPRYRLQDAVRDGVLSRYFYRPYPISLNEDEAKEWHAASAEISRLQARITNRDGTPGLDARLKRALIQRARIVKHAEAKIPLAVRVLSDVHKLGQRWIVYCEDIAQLETVSRALAAAGIPSIPFHSKMEGDRTETLKWLDRRGGVVVAIKCLDEGVDIPRVTHALILASSKNPREFIQRRGRVLRLHPEKALAHIYDAIVLSPRPTSSIEGRAVDPITVGELARAVEFAQHADNPAAGADLQQIAIDSGIDWRGLVDTGAEDGEEED</sequence>
<dbReference type="PANTHER" id="PTHR11274:SF0">
    <property type="entry name" value="GENERAL TRANSCRIPTION AND DNA REPAIR FACTOR IIH HELICASE SUBUNIT XPB"/>
    <property type="match status" value="1"/>
</dbReference>
<dbReference type="SMART" id="SM00487">
    <property type="entry name" value="DEXDc"/>
    <property type="match status" value="1"/>
</dbReference>
<gene>
    <name evidence="8" type="ORF">POL58_50075</name>
</gene>
<dbReference type="InterPro" id="IPR006935">
    <property type="entry name" value="Helicase/UvrB_N"/>
</dbReference>
<organism evidence="8 9">
    <name type="scientific">Nannocystis radixulma</name>
    <dbReference type="NCBI Taxonomy" id="2995305"/>
    <lineage>
        <taxon>Bacteria</taxon>
        <taxon>Pseudomonadati</taxon>
        <taxon>Myxococcota</taxon>
        <taxon>Polyangia</taxon>
        <taxon>Nannocystales</taxon>
        <taxon>Nannocystaceae</taxon>
        <taxon>Nannocystis</taxon>
    </lineage>
</organism>
<dbReference type="SUPFAM" id="SSF52540">
    <property type="entry name" value="P-loop containing nucleoside triphosphate hydrolases"/>
    <property type="match status" value="1"/>
</dbReference>
<dbReference type="SMART" id="SM00490">
    <property type="entry name" value="HELICc"/>
    <property type="match status" value="1"/>
</dbReference>
<dbReference type="InterPro" id="IPR050615">
    <property type="entry name" value="ATP-dep_DNA_Helicase"/>
</dbReference>
<dbReference type="PANTHER" id="PTHR11274">
    <property type="entry name" value="RAD25/XP-B DNA REPAIR HELICASE"/>
    <property type="match status" value="1"/>
</dbReference>
<dbReference type="Proteomes" id="UP001217838">
    <property type="component" value="Unassembled WGS sequence"/>
</dbReference>
<evidence type="ECO:0000256" key="2">
    <source>
        <dbReference type="ARBA" id="ARBA00022801"/>
    </source>
</evidence>
<dbReference type="GO" id="GO:0004386">
    <property type="term" value="F:helicase activity"/>
    <property type="evidence" value="ECO:0007669"/>
    <property type="project" value="UniProtKB-KW"/>
</dbReference>
<dbReference type="Pfam" id="PF00271">
    <property type="entry name" value="Helicase_C"/>
    <property type="match status" value="1"/>
</dbReference>
<dbReference type="InterPro" id="IPR001650">
    <property type="entry name" value="Helicase_C-like"/>
</dbReference>
<comment type="caution">
    <text evidence="8">The sequence shown here is derived from an EMBL/GenBank/DDBJ whole genome shotgun (WGS) entry which is preliminary data.</text>
</comment>
<dbReference type="Pfam" id="PF04851">
    <property type="entry name" value="ResIII"/>
    <property type="match status" value="1"/>
</dbReference>
<dbReference type="InterPro" id="IPR027417">
    <property type="entry name" value="P-loop_NTPase"/>
</dbReference>
<evidence type="ECO:0000259" key="6">
    <source>
        <dbReference type="PROSITE" id="PS51192"/>
    </source>
</evidence>
<dbReference type="EMBL" id="JAQNDN010000028">
    <property type="protein sequence ID" value="MDC0675979.1"/>
    <property type="molecule type" value="Genomic_DNA"/>
</dbReference>
<dbReference type="CDD" id="cd17926">
    <property type="entry name" value="DEXHc_RE"/>
    <property type="match status" value="1"/>
</dbReference>
<proteinExistence type="predicted"/>
<dbReference type="PROSITE" id="PS51192">
    <property type="entry name" value="HELICASE_ATP_BIND_1"/>
    <property type="match status" value="1"/>
</dbReference>
<evidence type="ECO:0000313" key="8">
    <source>
        <dbReference type="EMBL" id="MDC0675979.1"/>
    </source>
</evidence>
<dbReference type="PROSITE" id="PS51194">
    <property type="entry name" value="HELICASE_CTER"/>
    <property type="match status" value="1"/>
</dbReference>
<evidence type="ECO:0000256" key="5">
    <source>
        <dbReference type="SAM" id="MobiDB-lite"/>
    </source>
</evidence>
<dbReference type="RefSeq" id="WP_272011676.1">
    <property type="nucleotide sequence ID" value="NZ_JAQNDN010000028.1"/>
</dbReference>
<name>A0ABT5BP77_9BACT</name>
<feature type="domain" description="Helicase ATP-binding" evidence="6">
    <location>
        <begin position="241"/>
        <end position="408"/>
    </location>
</feature>